<proteinExistence type="predicted"/>
<feature type="coiled-coil region" evidence="2">
    <location>
        <begin position="138"/>
        <end position="196"/>
    </location>
</feature>
<protein>
    <submittedName>
        <fullName evidence="4">Uncharacterized protein</fullName>
    </submittedName>
</protein>
<dbReference type="GO" id="GO:0006888">
    <property type="term" value="P:endoplasmic reticulum to Golgi vesicle-mediated transport"/>
    <property type="evidence" value="ECO:0007669"/>
    <property type="project" value="TreeGrafter"/>
</dbReference>
<sequence>MLKEDRDAQKNDMLKLQIQISCLQRKLSNLSELCEKKDQVIQQKSAQVDSERREKHLKVKEVLRSHKQKIQEIETEHQKMAHSYISEIEALKKKQNSVKSGPAGRPLTANRKEITTPQNKVEVSTPPAEQGSQEKLYLEKLQAEEKKTQELIEKIRALQQDRDAVKDEKPQLEDQAADLQAKLQNMSELCQLKEQALQQKVAQMESERHYCELKIKELVMANEQKVKNIESENQKTELSYTAEVQDQLPHAVEEERNLYLKKLRDEEKKTQELEGKILTEVQQRRFLEIEKSHFEREAAALQEELEKMIDLSQRQEQTLQQKVMQVQAALLEKEEEIQRVLQAQSLRIKEMEEEREKMQGAYLAQMKAESSEEALAAERKMTATLQNQLDEVKAELAKFQQAVSEPVPDPYGQETCPLGADVETMESTFAHTSDYEVPQNRSFMEMEDSPPSHRQCSYSVTS</sequence>
<dbReference type="PANTHER" id="PTHR23158">
    <property type="entry name" value="MELANOMA INHIBITORY ACTIVITY-RELATED"/>
    <property type="match status" value="1"/>
</dbReference>
<accession>A0A8T2MI31</accession>
<dbReference type="AlphaFoldDB" id="A0A8T2MI31"/>
<dbReference type="EMBL" id="JAFBMS010003063">
    <property type="protein sequence ID" value="KAG9327874.1"/>
    <property type="molecule type" value="Genomic_DNA"/>
</dbReference>
<dbReference type="Proteomes" id="UP000824540">
    <property type="component" value="Unassembled WGS sequence"/>
</dbReference>
<dbReference type="GO" id="GO:0070971">
    <property type="term" value="C:endoplasmic reticulum exit site"/>
    <property type="evidence" value="ECO:0007669"/>
    <property type="project" value="TreeGrafter"/>
</dbReference>
<keyword evidence="1 2" id="KW-0175">Coiled coil</keyword>
<evidence type="ECO:0000256" key="3">
    <source>
        <dbReference type="SAM" id="MobiDB-lite"/>
    </source>
</evidence>
<name>A0A8T2MI31_9TELE</name>
<keyword evidence="5" id="KW-1185">Reference proteome</keyword>
<evidence type="ECO:0000313" key="5">
    <source>
        <dbReference type="Proteomes" id="UP000824540"/>
    </source>
</evidence>
<feature type="non-terminal residue" evidence="4">
    <location>
        <position position="1"/>
    </location>
</feature>
<evidence type="ECO:0000256" key="2">
    <source>
        <dbReference type="SAM" id="Coils"/>
    </source>
</evidence>
<dbReference type="GO" id="GO:0009306">
    <property type="term" value="P:protein secretion"/>
    <property type="evidence" value="ECO:0007669"/>
    <property type="project" value="TreeGrafter"/>
</dbReference>
<dbReference type="GO" id="GO:0005789">
    <property type="term" value="C:endoplasmic reticulum membrane"/>
    <property type="evidence" value="ECO:0007669"/>
    <property type="project" value="TreeGrafter"/>
</dbReference>
<feature type="coiled-coil region" evidence="2">
    <location>
        <begin position="256"/>
        <end position="402"/>
    </location>
</feature>
<dbReference type="PANTHER" id="PTHR23158:SF54">
    <property type="entry name" value="TRANSPORT AND GOLGI ORGANIZATION PROTEIN 1 HOMOLOG"/>
    <property type="match status" value="1"/>
</dbReference>
<feature type="region of interest" description="Disordered" evidence="3">
    <location>
        <begin position="441"/>
        <end position="462"/>
    </location>
</feature>
<organism evidence="4 5">
    <name type="scientific">Albula glossodonta</name>
    <name type="common">roundjaw bonefish</name>
    <dbReference type="NCBI Taxonomy" id="121402"/>
    <lineage>
        <taxon>Eukaryota</taxon>
        <taxon>Metazoa</taxon>
        <taxon>Chordata</taxon>
        <taxon>Craniata</taxon>
        <taxon>Vertebrata</taxon>
        <taxon>Euteleostomi</taxon>
        <taxon>Actinopterygii</taxon>
        <taxon>Neopterygii</taxon>
        <taxon>Teleostei</taxon>
        <taxon>Albuliformes</taxon>
        <taxon>Albulidae</taxon>
        <taxon>Albula</taxon>
    </lineage>
</organism>
<gene>
    <name evidence="4" type="ORF">JZ751_018444</name>
</gene>
<feature type="coiled-coil region" evidence="2">
    <location>
        <begin position="6"/>
        <end position="83"/>
    </location>
</feature>
<dbReference type="OrthoDB" id="8963646at2759"/>
<comment type="caution">
    <text evidence="4">The sequence shown here is derived from an EMBL/GenBank/DDBJ whole genome shotgun (WGS) entry which is preliminary data.</text>
</comment>
<evidence type="ECO:0000313" key="4">
    <source>
        <dbReference type="EMBL" id="KAG9327874.1"/>
    </source>
</evidence>
<evidence type="ECO:0000256" key="1">
    <source>
        <dbReference type="ARBA" id="ARBA00023054"/>
    </source>
</evidence>
<feature type="region of interest" description="Disordered" evidence="3">
    <location>
        <begin position="94"/>
        <end position="132"/>
    </location>
</feature>
<dbReference type="GO" id="GO:0035459">
    <property type="term" value="P:vesicle cargo loading"/>
    <property type="evidence" value="ECO:0007669"/>
    <property type="project" value="TreeGrafter"/>
</dbReference>
<dbReference type="InterPro" id="IPR051500">
    <property type="entry name" value="cTAGE_MIA/OTOR"/>
</dbReference>
<reference evidence="4" key="1">
    <citation type="thesis" date="2021" institute="BYU ScholarsArchive" country="Provo, UT, USA">
        <title>Applications of and Algorithms for Genome Assembly and Genomic Analyses with an Emphasis on Marine Teleosts.</title>
        <authorList>
            <person name="Pickett B.D."/>
        </authorList>
    </citation>
    <scope>NUCLEOTIDE SEQUENCE</scope>
    <source>
        <strain evidence="4">HI-2016</strain>
    </source>
</reference>
<feature type="compositionally biased region" description="Polar residues" evidence="3">
    <location>
        <begin position="452"/>
        <end position="462"/>
    </location>
</feature>